<comment type="caution">
    <text evidence="1">The sequence shown here is derived from an EMBL/GenBank/DDBJ whole genome shotgun (WGS) entry which is preliminary data.</text>
</comment>
<proteinExistence type="predicted"/>
<gene>
    <name evidence="1" type="ORF">AMQ74_01469</name>
</gene>
<evidence type="ECO:0000313" key="1">
    <source>
        <dbReference type="EMBL" id="KYC49173.1"/>
    </source>
</evidence>
<sequence>MINANPYLERYLFEKLGAYYEINPFEAGCNLNNDEESTKRYLGTYFPRSYVESYHIYQNILNQLMLNSLTANQTIEILDIGSGTGGNLFGLLTVLNERIKNATINIHSIDGNPIALNYQIKMLTDFYSYCPQNGNNIYLNHYSKNFPNKNYIIPLIDRLNFNIGFDIIHSFKFANEFYNQDSILNHGTYLEMLRVGHQYLRPNGLMLIEDMTNVVGNSDFNAIIMSNECKYFFNNYEIDLVYILPKSCALWYNICTNSSCYSKIEYTISHRGIRRDISKVTFRLFVKNPLVQQLFNLIASQGINCYQISERNYCEGSTYRCGIDFPPSNVVADAFFL</sequence>
<organism evidence="1 2">
    <name type="scientific">Candidatus Methanofastidiosum methylothiophilum</name>
    <dbReference type="NCBI Taxonomy" id="1705564"/>
    <lineage>
        <taxon>Archaea</taxon>
        <taxon>Methanobacteriati</taxon>
        <taxon>Methanobacteriota</taxon>
        <taxon>Stenosarchaea group</taxon>
        <taxon>Candidatus Methanofastidiosia</taxon>
        <taxon>Candidatus Methanofastidiosales</taxon>
        <taxon>Candidatus Methanofastidiosaceae</taxon>
        <taxon>Candidatus Methanofastidiosum</taxon>
    </lineage>
</organism>
<dbReference type="SUPFAM" id="SSF53335">
    <property type="entry name" value="S-adenosyl-L-methionine-dependent methyltransferases"/>
    <property type="match status" value="1"/>
</dbReference>
<dbReference type="EMBL" id="LNGD01000112">
    <property type="protein sequence ID" value="KYC49173.1"/>
    <property type="molecule type" value="Genomic_DNA"/>
</dbReference>
<accession>A0A150IW14</accession>
<dbReference type="Gene3D" id="3.40.50.150">
    <property type="entry name" value="Vaccinia Virus protein VP39"/>
    <property type="match status" value="1"/>
</dbReference>
<dbReference type="PATRIC" id="fig|1705564.3.peg.1551"/>
<name>A0A150IW14_9EURY</name>
<evidence type="ECO:0008006" key="3">
    <source>
        <dbReference type="Google" id="ProtNLM"/>
    </source>
</evidence>
<dbReference type="AlphaFoldDB" id="A0A150IW14"/>
<reference evidence="1 2" key="1">
    <citation type="journal article" date="2016" name="ISME J.">
        <title>Chasing the elusive Euryarchaeota class WSA2: genomes reveal a uniquely fastidious methyl-reducing methanogen.</title>
        <authorList>
            <person name="Nobu M.K."/>
            <person name="Narihiro T."/>
            <person name="Kuroda K."/>
            <person name="Mei R."/>
            <person name="Liu W.T."/>
        </authorList>
    </citation>
    <scope>NUCLEOTIDE SEQUENCE [LARGE SCALE GENOMIC DNA]</scope>
    <source>
        <strain evidence="1">U1lsi0528_Bin089</strain>
    </source>
</reference>
<protein>
    <recommendedName>
        <fullName evidence="3">Methyltransferase domain protein</fullName>
    </recommendedName>
</protein>
<dbReference type="InterPro" id="IPR029063">
    <property type="entry name" value="SAM-dependent_MTases_sf"/>
</dbReference>
<dbReference type="Proteomes" id="UP000075578">
    <property type="component" value="Unassembled WGS sequence"/>
</dbReference>
<evidence type="ECO:0000313" key="2">
    <source>
        <dbReference type="Proteomes" id="UP000075578"/>
    </source>
</evidence>